<dbReference type="Proteomes" id="UP000676456">
    <property type="component" value="Unassembled WGS sequence"/>
</dbReference>
<gene>
    <name evidence="2" type="ORF">KHA91_10055</name>
</gene>
<reference evidence="2 3" key="1">
    <citation type="submission" date="2021-05" db="EMBL/GenBank/DDBJ databases">
        <title>Novel Bacillus species.</title>
        <authorList>
            <person name="Liu G."/>
        </authorList>
    </citation>
    <scope>NUCLEOTIDE SEQUENCE [LARGE SCALE GENOMIC DNA]</scope>
    <source>
        <strain evidence="2 3">FJAT-49682</strain>
    </source>
</reference>
<evidence type="ECO:0000313" key="3">
    <source>
        <dbReference type="Proteomes" id="UP000676456"/>
    </source>
</evidence>
<evidence type="ECO:0000313" key="2">
    <source>
        <dbReference type="EMBL" id="MBS4223084.1"/>
    </source>
</evidence>
<dbReference type="RefSeq" id="WP_213098128.1">
    <property type="nucleotide sequence ID" value="NZ_JAGYPH010000002.1"/>
</dbReference>
<protein>
    <submittedName>
        <fullName evidence="2">Uncharacterized protein</fullName>
    </submittedName>
</protein>
<feature type="compositionally biased region" description="Basic and acidic residues" evidence="1">
    <location>
        <begin position="1"/>
        <end position="18"/>
    </location>
</feature>
<name>A0A942USA3_9BACI</name>
<organism evidence="2 3">
    <name type="scientific">Lederbergia citrea</name>
    <dbReference type="NCBI Taxonomy" id="2833581"/>
    <lineage>
        <taxon>Bacteria</taxon>
        <taxon>Bacillati</taxon>
        <taxon>Bacillota</taxon>
        <taxon>Bacilli</taxon>
        <taxon>Bacillales</taxon>
        <taxon>Bacillaceae</taxon>
        <taxon>Lederbergia</taxon>
    </lineage>
</organism>
<sequence length="52" mass="6037">MDKNGKGKSRLSNEESEKVITYQELTDEITGSQNLKEMQPTPQPKDYDEIEY</sequence>
<feature type="region of interest" description="Disordered" evidence="1">
    <location>
        <begin position="1"/>
        <end position="52"/>
    </location>
</feature>
<accession>A0A942USA3</accession>
<dbReference type="EMBL" id="JAGYPN010000002">
    <property type="protein sequence ID" value="MBS4223084.1"/>
    <property type="molecule type" value="Genomic_DNA"/>
</dbReference>
<evidence type="ECO:0000256" key="1">
    <source>
        <dbReference type="SAM" id="MobiDB-lite"/>
    </source>
</evidence>
<proteinExistence type="predicted"/>
<dbReference type="AlphaFoldDB" id="A0A942USA3"/>
<comment type="caution">
    <text evidence="2">The sequence shown here is derived from an EMBL/GenBank/DDBJ whole genome shotgun (WGS) entry which is preliminary data.</text>
</comment>
<keyword evidence="3" id="KW-1185">Reference proteome</keyword>